<name>A0A061J4R4_TRYRA</name>
<dbReference type="OrthoDB" id="247741at2759"/>
<accession>A0A061J4R4</accession>
<protein>
    <submittedName>
        <fullName evidence="2">Uncharacterized protein</fullName>
    </submittedName>
</protein>
<evidence type="ECO:0000313" key="3">
    <source>
        <dbReference type="Proteomes" id="UP000031737"/>
    </source>
</evidence>
<gene>
    <name evidence="2" type="ORF">TRSC58_03997</name>
</gene>
<feature type="region of interest" description="Disordered" evidence="1">
    <location>
        <begin position="48"/>
        <end position="75"/>
    </location>
</feature>
<dbReference type="AlphaFoldDB" id="A0A061J4R4"/>
<keyword evidence="3" id="KW-1185">Reference proteome</keyword>
<feature type="region of interest" description="Disordered" evidence="1">
    <location>
        <begin position="260"/>
        <end position="281"/>
    </location>
</feature>
<evidence type="ECO:0000313" key="2">
    <source>
        <dbReference type="EMBL" id="ESL08302.1"/>
    </source>
</evidence>
<evidence type="ECO:0000256" key="1">
    <source>
        <dbReference type="SAM" id="MobiDB-lite"/>
    </source>
</evidence>
<reference evidence="2 3" key="1">
    <citation type="submission" date="2013-07" db="EMBL/GenBank/DDBJ databases">
        <authorList>
            <person name="Stoco P.H."/>
            <person name="Wagner G."/>
            <person name="Gerber A."/>
            <person name="Zaha A."/>
            <person name="Thompson C."/>
            <person name="Bartholomeu D.C."/>
            <person name="Luckemeyer D.D."/>
            <person name="Bahia D."/>
            <person name="Loreto E."/>
            <person name="Prestes E.B."/>
            <person name="Lima F.M."/>
            <person name="Rodrigues-Luiz G."/>
            <person name="Vallejo G.A."/>
            <person name="Filho J.F."/>
            <person name="Monteiro K.M."/>
            <person name="Tyler K.M."/>
            <person name="de Almeida L.G."/>
            <person name="Ortiz M.F."/>
            <person name="Siervo M.A."/>
            <person name="de Moraes M.H."/>
            <person name="Cunha O.L."/>
            <person name="Mendonca-Neto R."/>
            <person name="Silva R."/>
            <person name="Teixeira S.M."/>
            <person name="Murta S.M."/>
            <person name="Sincero T.C."/>
            <person name="Mendes T.A."/>
            <person name="Urmenyi T.P."/>
            <person name="Silva V.G."/>
            <person name="da Rocha W.D."/>
            <person name="Andersson B."/>
            <person name="Romanha A.J."/>
            <person name="Steindel M."/>
            <person name="de Vasconcelos A.T."/>
            <person name="Grisard E.C."/>
        </authorList>
    </citation>
    <scope>NUCLEOTIDE SEQUENCE [LARGE SCALE GENOMIC DNA]</scope>
    <source>
        <strain evidence="2 3">SC58</strain>
    </source>
</reference>
<organism evidence="2 3">
    <name type="scientific">Trypanosoma rangeli SC58</name>
    <dbReference type="NCBI Taxonomy" id="429131"/>
    <lineage>
        <taxon>Eukaryota</taxon>
        <taxon>Discoba</taxon>
        <taxon>Euglenozoa</taxon>
        <taxon>Kinetoplastea</taxon>
        <taxon>Metakinetoplastina</taxon>
        <taxon>Trypanosomatida</taxon>
        <taxon>Trypanosomatidae</taxon>
        <taxon>Trypanosoma</taxon>
        <taxon>Herpetosoma</taxon>
    </lineage>
</organism>
<dbReference type="VEuPathDB" id="TriTrypDB:TRSC58_03997"/>
<feature type="compositionally biased region" description="Polar residues" evidence="1">
    <location>
        <begin position="58"/>
        <end position="69"/>
    </location>
</feature>
<sequence>MEGQDSGTVSMGESAKNFYSIGQYNEVVSGCWADSVRRRCLPSLMRADSAGDKRNNSPKHYSSFTASTEQQRRSPLCAHASGVSMTLLDVRGDKGEEVPSAWKAAFTPPAWAGCPKQTQEPVPPLPELPEKIKVSMSKRWTPYINGAVRRYNVPSKVGIRREVAEATGGCPFRYLEEMAQLHAEEMAGKRRFDDVDLLQFTLPTQFVLHVPDADSRRVADEVYPKAKTLANAEASMELLQRRVLFSTTLGAVKPYALGESRDSQKLQQGRRKMRPGETPLFIPPSAFSQDPMVVFAEAMRYQRPGLGVYSFDVY</sequence>
<comment type="caution">
    <text evidence="2">The sequence shown here is derived from an EMBL/GenBank/DDBJ whole genome shotgun (WGS) entry which is preliminary data.</text>
</comment>
<proteinExistence type="predicted"/>
<dbReference type="Proteomes" id="UP000031737">
    <property type="component" value="Unassembled WGS sequence"/>
</dbReference>
<dbReference type="EMBL" id="AUPL01003997">
    <property type="protein sequence ID" value="ESL08302.1"/>
    <property type="molecule type" value="Genomic_DNA"/>
</dbReference>